<keyword evidence="7 15" id="KW-0812">Transmembrane</keyword>
<evidence type="ECO:0000313" key="17">
    <source>
        <dbReference type="EMBL" id="AJJ48362.1"/>
    </source>
</evidence>
<keyword evidence="6 15" id="KW-0679">Respiratory chain</keyword>
<evidence type="ECO:0000256" key="8">
    <source>
        <dbReference type="ARBA" id="ARBA00022967"/>
    </source>
</evidence>
<evidence type="ECO:0000256" key="11">
    <source>
        <dbReference type="ARBA" id="ARBA00023027"/>
    </source>
</evidence>
<dbReference type="InterPro" id="IPR050269">
    <property type="entry name" value="ComplexI_Subunit6"/>
</dbReference>
<evidence type="ECO:0000256" key="10">
    <source>
        <dbReference type="ARBA" id="ARBA00022989"/>
    </source>
</evidence>
<protein>
    <recommendedName>
        <fullName evidence="4 15">NADH-ubiquinone oxidoreductase chain 6</fullName>
        <ecNumber evidence="3 15">7.1.1.2</ecNumber>
    </recommendedName>
</protein>
<evidence type="ECO:0000256" key="6">
    <source>
        <dbReference type="ARBA" id="ARBA00022660"/>
    </source>
</evidence>
<reference evidence="17" key="1">
    <citation type="submission" date="2014-11" db="EMBL/GenBank/DDBJ databases">
        <title>Complete mitochondrial genome of Teratoscincus roborowskii.</title>
        <authorList>
            <person name="Qin X."/>
            <person name="Li H."/>
            <person name="Hou L."/>
            <person name="Zhang Y."/>
            <person name="Yang X."/>
        </authorList>
    </citation>
    <scope>NUCLEOTIDE SEQUENCE</scope>
</reference>
<keyword evidence="8 15" id="KW-1278">Translocase</keyword>
<evidence type="ECO:0000256" key="12">
    <source>
        <dbReference type="ARBA" id="ARBA00023128"/>
    </source>
</evidence>
<evidence type="ECO:0000256" key="3">
    <source>
        <dbReference type="ARBA" id="ARBA00012944"/>
    </source>
</evidence>
<dbReference type="InterPro" id="IPR001457">
    <property type="entry name" value="NADH_UbQ/plastoQ_OxRdtase_su6"/>
</dbReference>
<name>A0A0C4ZTM9_9SAUR</name>
<comment type="function">
    <text evidence="15">Core subunit of the mitochondrial membrane respiratory chain NADH dehydrogenase (Complex I) which catalyzes electron transfer from NADH through the respiratory chain, using ubiquinone as an electron acceptor. Essential for the catalytic activity and assembly of complex I.</text>
</comment>
<evidence type="ECO:0000256" key="2">
    <source>
        <dbReference type="ARBA" id="ARBA00005698"/>
    </source>
</evidence>
<feature type="chain" id="PRO_5012859198" description="NADH-ubiquinone oxidoreductase chain 6" evidence="16">
    <location>
        <begin position="16"/>
        <end position="181"/>
    </location>
</feature>
<dbReference type="GO" id="GO:0031966">
    <property type="term" value="C:mitochondrial membrane"/>
    <property type="evidence" value="ECO:0007669"/>
    <property type="project" value="UniProtKB-SubCell"/>
</dbReference>
<dbReference type="PANTHER" id="PTHR11435:SF1">
    <property type="entry name" value="NADH-UBIQUINONE OXIDOREDUCTASE CHAIN 6"/>
    <property type="match status" value="1"/>
</dbReference>
<keyword evidence="11 15" id="KW-0520">NAD</keyword>
<evidence type="ECO:0000256" key="13">
    <source>
        <dbReference type="ARBA" id="ARBA00023136"/>
    </source>
</evidence>
<proteinExistence type="inferred from homology"/>
<feature type="transmembrane region" description="Helical" evidence="15">
    <location>
        <begin position="45"/>
        <end position="75"/>
    </location>
</feature>
<keyword evidence="13 15" id="KW-0472">Membrane</keyword>
<keyword evidence="15" id="KW-0830">Ubiquinone</keyword>
<dbReference type="EC" id="7.1.1.2" evidence="3 15"/>
<comment type="subcellular location">
    <subcellularLocation>
        <location evidence="1 15">Mitochondrion membrane</location>
        <topology evidence="1 15">Multi-pass membrane protein</topology>
    </subcellularLocation>
</comment>
<dbReference type="AlphaFoldDB" id="A0A0C4ZTM9"/>
<evidence type="ECO:0000256" key="15">
    <source>
        <dbReference type="RuleBase" id="RU004430"/>
    </source>
</evidence>
<dbReference type="PANTHER" id="PTHR11435">
    <property type="entry name" value="NADH UBIQUINONE OXIDOREDUCTASE SUBUNIT ND6"/>
    <property type="match status" value="1"/>
</dbReference>
<keyword evidence="12 15" id="KW-0496">Mitochondrion</keyword>
<keyword evidence="5 15" id="KW-0813">Transport</keyword>
<evidence type="ECO:0000256" key="14">
    <source>
        <dbReference type="ARBA" id="ARBA00049551"/>
    </source>
</evidence>
<evidence type="ECO:0000256" key="16">
    <source>
        <dbReference type="SAM" id="SignalP"/>
    </source>
</evidence>
<dbReference type="EMBL" id="KP115216">
    <property type="protein sequence ID" value="AJJ48362.1"/>
    <property type="molecule type" value="Genomic_DNA"/>
</dbReference>
<evidence type="ECO:0000256" key="9">
    <source>
        <dbReference type="ARBA" id="ARBA00022982"/>
    </source>
</evidence>
<keyword evidence="16" id="KW-0732">Signal</keyword>
<comment type="catalytic activity">
    <reaction evidence="14 15">
        <text>a ubiquinone + NADH + 5 H(+)(in) = a ubiquinol + NAD(+) + 4 H(+)(out)</text>
        <dbReference type="Rhea" id="RHEA:29091"/>
        <dbReference type="Rhea" id="RHEA-COMP:9565"/>
        <dbReference type="Rhea" id="RHEA-COMP:9566"/>
        <dbReference type="ChEBI" id="CHEBI:15378"/>
        <dbReference type="ChEBI" id="CHEBI:16389"/>
        <dbReference type="ChEBI" id="CHEBI:17976"/>
        <dbReference type="ChEBI" id="CHEBI:57540"/>
        <dbReference type="ChEBI" id="CHEBI:57945"/>
        <dbReference type="EC" id="7.1.1.2"/>
    </reaction>
</comment>
<dbReference type="Pfam" id="PF00499">
    <property type="entry name" value="Oxidored_q3"/>
    <property type="match status" value="1"/>
</dbReference>
<sequence>MVYILFLSTVCLVLGIAGVASNPSPFYGAVGLVVAAASGAGILVWLGGSFLAVVLFLIYLGGMLVVFAYSVALSAEPYPETWGDPFVLYRVWGCIVLIFLFFWGFGELVGLEGWGLEVVGGKWESLPMDFSGVVRLYFDGGCMLVFCGWGLILTLFVVLELTRGLSRGNLRALYGLKGLDM</sequence>
<geneLocation type="mitochondrion" evidence="17"/>
<feature type="transmembrane region" description="Helical" evidence="15">
    <location>
        <begin position="136"/>
        <end position="159"/>
    </location>
</feature>
<evidence type="ECO:0000256" key="5">
    <source>
        <dbReference type="ARBA" id="ARBA00022448"/>
    </source>
</evidence>
<keyword evidence="9 15" id="KW-0249">Electron transport</keyword>
<feature type="signal peptide" evidence="16">
    <location>
        <begin position="1"/>
        <end position="15"/>
    </location>
</feature>
<dbReference type="InterPro" id="IPR042106">
    <property type="entry name" value="Nuo/plastoQ_OxRdtase_6_NuoJ"/>
</dbReference>
<evidence type="ECO:0000256" key="1">
    <source>
        <dbReference type="ARBA" id="ARBA00004225"/>
    </source>
</evidence>
<feature type="transmembrane region" description="Helical" evidence="15">
    <location>
        <begin position="87"/>
        <end position="106"/>
    </location>
</feature>
<accession>A0A0C4ZTM9</accession>
<keyword evidence="10 15" id="KW-1133">Transmembrane helix</keyword>
<organism evidence="17">
    <name type="scientific">Teratoscincus roborowskii</name>
    <dbReference type="NCBI Taxonomy" id="102174"/>
    <lineage>
        <taxon>Eukaryota</taxon>
        <taxon>Metazoa</taxon>
        <taxon>Chordata</taxon>
        <taxon>Craniata</taxon>
        <taxon>Vertebrata</taxon>
        <taxon>Euteleostomi</taxon>
        <taxon>Lepidosauria</taxon>
        <taxon>Squamata</taxon>
        <taxon>Bifurcata</taxon>
        <taxon>Gekkota</taxon>
        <taxon>Sphaerodactylidae</taxon>
        <taxon>Teratoscincus</taxon>
    </lineage>
</organism>
<dbReference type="Gene3D" id="1.20.120.1200">
    <property type="entry name" value="NADH-ubiquinone/plastoquinone oxidoreductase chain 6, subunit NuoJ"/>
    <property type="match status" value="1"/>
</dbReference>
<gene>
    <name evidence="17" type="primary">ND6</name>
</gene>
<evidence type="ECO:0000256" key="7">
    <source>
        <dbReference type="ARBA" id="ARBA00022692"/>
    </source>
</evidence>
<comment type="similarity">
    <text evidence="2 15">Belongs to the complex I subunit 6 family.</text>
</comment>
<evidence type="ECO:0000256" key="4">
    <source>
        <dbReference type="ARBA" id="ARBA00021095"/>
    </source>
</evidence>
<dbReference type="GO" id="GO:0008137">
    <property type="term" value="F:NADH dehydrogenase (ubiquinone) activity"/>
    <property type="evidence" value="ECO:0007669"/>
    <property type="project" value="UniProtKB-UniRule"/>
</dbReference>